<dbReference type="InterPro" id="IPR001110">
    <property type="entry name" value="UPF0012_CS"/>
</dbReference>
<evidence type="ECO:0000313" key="5">
    <source>
        <dbReference type="Proteomes" id="UP000190140"/>
    </source>
</evidence>
<protein>
    <submittedName>
        <fullName evidence="4">2-oxoglutaramate amidase</fullName>
        <ecNumber evidence="4">3.5.1.111</ecNumber>
    </submittedName>
</protein>
<dbReference type="OrthoDB" id="9811121at2"/>
<gene>
    <name evidence="4" type="ORF">CLOTH_07530</name>
</gene>
<comment type="similarity">
    <text evidence="1">Belongs to the carbon-nitrogen hydrolase superfamily. NIT1/NIT2 family.</text>
</comment>
<dbReference type="RefSeq" id="WP_079411367.1">
    <property type="nucleotide sequence ID" value="NZ_MZGW01000002.1"/>
</dbReference>
<dbReference type="GO" id="GO:0006107">
    <property type="term" value="P:oxaloacetate metabolic process"/>
    <property type="evidence" value="ECO:0007669"/>
    <property type="project" value="TreeGrafter"/>
</dbReference>
<feature type="domain" description="CN hydrolase" evidence="3">
    <location>
        <begin position="5"/>
        <end position="250"/>
    </location>
</feature>
<dbReference type="PROSITE" id="PS50263">
    <property type="entry name" value="CN_HYDROLASE"/>
    <property type="match status" value="1"/>
</dbReference>
<evidence type="ECO:0000313" key="4">
    <source>
        <dbReference type="EMBL" id="OPJ56349.1"/>
    </source>
</evidence>
<evidence type="ECO:0000259" key="3">
    <source>
        <dbReference type="PROSITE" id="PS50263"/>
    </source>
</evidence>
<dbReference type="EMBL" id="MZGW01000002">
    <property type="protein sequence ID" value="OPJ56349.1"/>
    <property type="molecule type" value="Genomic_DNA"/>
</dbReference>
<evidence type="ECO:0000256" key="2">
    <source>
        <dbReference type="ARBA" id="ARBA00022801"/>
    </source>
</evidence>
<accession>A0A1V4I8U3</accession>
<reference evidence="4 5" key="1">
    <citation type="submission" date="2017-03" db="EMBL/GenBank/DDBJ databases">
        <title>Genome sequence of Clostridium thermoalcaliphilum DSM 7309.</title>
        <authorList>
            <person name="Poehlein A."/>
            <person name="Daniel R."/>
        </authorList>
    </citation>
    <scope>NUCLEOTIDE SEQUENCE [LARGE SCALE GENOMIC DNA]</scope>
    <source>
        <strain evidence="4 5">DSM 7309</strain>
    </source>
</reference>
<dbReference type="CDD" id="cd07572">
    <property type="entry name" value="nit"/>
    <property type="match status" value="1"/>
</dbReference>
<dbReference type="PANTHER" id="PTHR23088:SF30">
    <property type="entry name" value="OMEGA-AMIDASE NIT2"/>
    <property type="match status" value="1"/>
</dbReference>
<dbReference type="Pfam" id="PF00795">
    <property type="entry name" value="CN_hydrolase"/>
    <property type="match status" value="1"/>
</dbReference>
<dbReference type="FunFam" id="3.60.110.10:FF:000002">
    <property type="entry name" value="Nitrilase family member 2"/>
    <property type="match status" value="1"/>
</dbReference>
<dbReference type="GO" id="GO:0006541">
    <property type="term" value="P:glutamine metabolic process"/>
    <property type="evidence" value="ECO:0007669"/>
    <property type="project" value="TreeGrafter"/>
</dbReference>
<dbReference type="InterPro" id="IPR003010">
    <property type="entry name" value="C-N_Hydrolase"/>
</dbReference>
<evidence type="ECO:0000256" key="1">
    <source>
        <dbReference type="ARBA" id="ARBA00010613"/>
    </source>
</evidence>
<keyword evidence="5" id="KW-1185">Reference proteome</keyword>
<dbReference type="InterPro" id="IPR036526">
    <property type="entry name" value="C-N_Hydrolase_sf"/>
</dbReference>
<dbReference type="STRING" id="29349.CLOTH_07530"/>
<organism evidence="4 5">
    <name type="scientific">Alkalithermobacter paradoxus</name>
    <dbReference type="NCBI Taxonomy" id="29349"/>
    <lineage>
        <taxon>Bacteria</taxon>
        <taxon>Bacillati</taxon>
        <taxon>Bacillota</taxon>
        <taxon>Clostridia</taxon>
        <taxon>Peptostreptococcales</taxon>
        <taxon>Tepidibacteraceae</taxon>
        <taxon>Alkalithermobacter</taxon>
    </lineage>
</organism>
<comment type="caution">
    <text evidence="4">The sequence shown here is derived from an EMBL/GenBank/DDBJ whole genome shotgun (WGS) entry which is preliminary data.</text>
</comment>
<dbReference type="EC" id="3.5.1.111" evidence="4"/>
<dbReference type="PROSITE" id="PS01227">
    <property type="entry name" value="UPF0012"/>
    <property type="match status" value="1"/>
</dbReference>
<sequence>MERVFKIALCQIKVENDKEKNIEKGIKYIKEAAKNGAKLICLGEMFNCPYRKETFKEYAEEEKNSKTLKIISKVAKENKVYVIAGSIPEKENDKYYNTSFVFDKEGNVIAKHRKIHLYDVDIKGKVFVKESDIFSYGQDITVFDTEYCKIGLSICYDIRFPEVFRIMEQKGAKLIVVPAAFNIVTGPMHWDLLVKARAVDNQVYIAAVSPARNYDEKYVIYGHSKVSDPLGNIVDSLDEKEGILYSEINLDYISKVREELPLLKHRRSDLYEVKIK</sequence>
<dbReference type="GO" id="GO:0006528">
    <property type="term" value="P:asparagine metabolic process"/>
    <property type="evidence" value="ECO:0007669"/>
    <property type="project" value="TreeGrafter"/>
</dbReference>
<dbReference type="AlphaFoldDB" id="A0A1V4I8U3"/>
<dbReference type="Proteomes" id="UP000190140">
    <property type="component" value="Unassembled WGS sequence"/>
</dbReference>
<dbReference type="PANTHER" id="PTHR23088">
    <property type="entry name" value="NITRILASE-RELATED"/>
    <property type="match status" value="1"/>
</dbReference>
<dbReference type="Gene3D" id="3.60.110.10">
    <property type="entry name" value="Carbon-nitrogen hydrolase"/>
    <property type="match status" value="1"/>
</dbReference>
<proteinExistence type="inferred from homology"/>
<dbReference type="GO" id="GO:0106008">
    <property type="term" value="F:2-oxoglutaramate amidase activity"/>
    <property type="evidence" value="ECO:0007669"/>
    <property type="project" value="UniProtKB-EC"/>
</dbReference>
<keyword evidence="2 4" id="KW-0378">Hydrolase</keyword>
<dbReference type="SUPFAM" id="SSF56317">
    <property type="entry name" value="Carbon-nitrogen hydrolase"/>
    <property type="match status" value="1"/>
</dbReference>
<dbReference type="GO" id="GO:0050152">
    <property type="term" value="F:omega-amidase activity"/>
    <property type="evidence" value="ECO:0007669"/>
    <property type="project" value="TreeGrafter"/>
</dbReference>
<dbReference type="InterPro" id="IPR045254">
    <property type="entry name" value="Nit1/2_C-N_Hydrolase"/>
</dbReference>
<name>A0A1V4I8U3_9FIRM</name>